<organism evidence="10 11">
    <name type="scientific">Frankliniella occidentalis</name>
    <name type="common">Western flower thrips</name>
    <name type="synonym">Euthrips occidentalis</name>
    <dbReference type="NCBI Taxonomy" id="133901"/>
    <lineage>
        <taxon>Eukaryota</taxon>
        <taxon>Metazoa</taxon>
        <taxon>Ecdysozoa</taxon>
        <taxon>Arthropoda</taxon>
        <taxon>Hexapoda</taxon>
        <taxon>Insecta</taxon>
        <taxon>Pterygota</taxon>
        <taxon>Neoptera</taxon>
        <taxon>Paraneoptera</taxon>
        <taxon>Thysanoptera</taxon>
        <taxon>Terebrantia</taxon>
        <taxon>Thripoidea</taxon>
        <taxon>Thripidae</taxon>
        <taxon>Frankliniella</taxon>
    </lineage>
</organism>
<dbReference type="PROSITE" id="PS00028">
    <property type="entry name" value="ZINC_FINGER_C2H2_1"/>
    <property type="match status" value="5"/>
</dbReference>
<comment type="subcellular location">
    <subcellularLocation>
        <location evidence="1">Nucleus</location>
    </subcellularLocation>
</comment>
<dbReference type="GO" id="GO:0000978">
    <property type="term" value="F:RNA polymerase II cis-regulatory region sequence-specific DNA binding"/>
    <property type="evidence" value="ECO:0007669"/>
    <property type="project" value="TreeGrafter"/>
</dbReference>
<feature type="domain" description="C2H2-type" evidence="9">
    <location>
        <begin position="505"/>
        <end position="533"/>
    </location>
</feature>
<keyword evidence="6" id="KW-0539">Nucleus</keyword>
<dbReference type="InterPro" id="IPR036236">
    <property type="entry name" value="Znf_C2H2_sf"/>
</dbReference>
<evidence type="ECO:0000256" key="4">
    <source>
        <dbReference type="ARBA" id="ARBA00022771"/>
    </source>
</evidence>
<dbReference type="GeneID" id="113201898"/>
<dbReference type="AlphaFoldDB" id="A0A6J1RRD5"/>
<protein>
    <submittedName>
        <fullName evidence="11">Zinc finger protein 845-like isoform X1</fullName>
    </submittedName>
</protein>
<evidence type="ECO:0000313" key="11">
    <source>
        <dbReference type="RefSeq" id="XP_026271654.1"/>
    </source>
</evidence>
<dbReference type="SMART" id="SM00355">
    <property type="entry name" value="ZnF_C2H2"/>
    <property type="match status" value="13"/>
</dbReference>
<dbReference type="Pfam" id="PF12874">
    <property type="entry name" value="zf-met"/>
    <property type="match status" value="1"/>
</dbReference>
<feature type="transmembrane region" description="Helical" evidence="8">
    <location>
        <begin position="361"/>
        <end position="383"/>
    </location>
</feature>
<feature type="domain" description="C2H2-type" evidence="9">
    <location>
        <begin position="61"/>
        <end position="93"/>
    </location>
</feature>
<evidence type="ECO:0000256" key="8">
    <source>
        <dbReference type="SAM" id="Phobius"/>
    </source>
</evidence>
<dbReference type="Proteomes" id="UP000504606">
    <property type="component" value="Unplaced"/>
</dbReference>
<sequence length="571" mass="66450">MMGSFIPFIQHLKEICLLHAQTITTNSLVCDRTSEDLTGVTPNEYLVFEKREIQTSHLKSLSCDVTKCCGQAFKTLACLREHNETMDHRGLKVCKFCHEHFKKEDLLKHKIVVHKEVGEKWKCELCNKLNFSKWSLMVHINYHHLRKENTYKCGICALTFHCSISYEKHLKKHKISKPKRTIFPIKCCGKIFYNQTYYHHLKSLSHQGLVACRKCKIVVKKEALIKHNAEIHQCEGKRTCEDCNKYFRTRDSYVRHRKNIHSENVHKCSVCASIFYNKESYEKHCETHSSIPVELPKGLFKCCGMVLTKANYTQHVNSLTHQGLASCRVCFQVFRKGDLVKHKAEVHREFEGKLECEVGRLFITVDLFFILPVLLNLVLNLCFSLQDCKKYFKTKEGFITHREQNHSENVYRCSVCPSISYSRDSYEKHCETHRNNSEITTDPTKLLKGLVQCCGKVFPKANYQPHLRTLAHQGLVTCGLCHKVFKKEVLVKHRADVHQEIEKKWKCKVCNKLFSYRKSLNAHLQSSHQDLPAQAYLCQICGKMFISYAKREQHYKKMHLGANKQGKTTTA</sequence>
<dbReference type="SUPFAM" id="SSF57667">
    <property type="entry name" value="beta-beta-alpha zinc fingers"/>
    <property type="match status" value="2"/>
</dbReference>
<dbReference type="RefSeq" id="XP_026271654.1">
    <property type="nucleotide sequence ID" value="XM_026415869.2"/>
</dbReference>
<accession>A0A6J1RRD5</accession>
<evidence type="ECO:0000256" key="1">
    <source>
        <dbReference type="ARBA" id="ARBA00004123"/>
    </source>
</evidence>
<gene>
    <name evidence="11" type="primary">LOC113201898</name>
</gene>
<dbReference type="PANTHER" id="PTHR24376:SF235">
    <property type="entry name" value="C2H2-TYPE DOMAIN-CONTAINING PROTEIN"/>
    <property type="match status" value="1"/>
</dbReference>
<evidence type="ECO:0000259" key="9">
    <source>
        <dbReference type="PROSITE" id="PS50157"/>
    </source>
</evidence>
<keyword evidence="8" id="KW-1133">Transmembrane helix</keyword>
<feature type="domain" description="C2H2-type" evidence="9">
    <location>
        <begin position="238"/>
        <end position="266"/>
    </location>
</feature>
<proteinExistence type="predicted"/>
<keyword evidence="8" id="KW-0812">Transmembrane</keyword>
<dbReference type="GO" id="GO:0005634">
    <property type="term" value="C:nucleus"/>
    <property type="evidence" value="ECO:0007669"/>
    <property type="project" value="UniProtKB-SubCell"/>
</dbReference>
<dbReference type="OrthoDB" id="6077919at2759"/>
<keyword evidence="10" id="KW-1185">Reference proteome</keyword>
<evidence type="ECO:0000256" key="6">
    <source>
        <dbReference type="ARBA" id="ARBA00023242"/>
    </source>
</evidence>
<keyword evidence="5" id="KW-0862">Zinc</keyword>
<feature type="domain" description="C2H2-type" evidence="9">
    <location>
        <begin position="151"/>
        <end position="178"/>
    </location>
</feature>
<dbReference type="PROSITE" id="PS50157">
    <property type="entry name" value="ZINC_FINGER_C2H2_2"/>
    <property type="match status" value="5"/>
</dbReference>
<evidence type="ECO:0000256" key="3">
    <source>
        <dbReference type="ARBA" id="ARBA00022737"/>
    </source>
</evidence>
<keyword evidence="4 7" id="KW-0863">Zinc-finger</keyword>
<evidence type="ECO:0000256" key="7">
    <source>
        <dbReference type="PROSITE-ProRule" id="PRU00042"/>
    </source>
</evidence>
<keyword evidence="8" id="KW-0472">Membrane</keyword>
<keyword evidence="2" id="KW-0479">Metal-binding</keyword>
<reference evidence="11" key="1">
    <citation type="submission" date="2025-08" db="UniProtKB">
        <authorList>
            <consortium name="RefSeq"/>
        </authorList>
    </citation>
    <scope>IDENTIFICATION</scope>
    <source>
        <tissue evidence="11">Whole organism</tissue>
    </source>
</reference>
<name>A0A6J1RRD5_FRAOC</name>
<feature type="domain" description="C2H2-type" evidence="9">
    <location>
        <begin position="536"/>
        <end position="564"/>
    </location>
</feature>
<dbReference type="GO" id="GO:0001228">
    <property type="term" value="F:DNA-binding transcription activator activity, RNA polymerase II-specific"/>
    <property type="evidence" value="ECO:0007669"/>
    <property type="project" value="TreeGrafter"/>
</dbReference>
<evidence type="ECO:0000313" key="10">
    <source>
        <dbReference type="Proteomes" id="UP000504606"/>
    </source>
</evidence>
<dbReference type="KEGG" id="foc:113201898"/>
<keyword evidence="3" id="KW-0677">Repeat</keyword>
<dbReference type="Pfam" id="PF00096">
    <property type="entry name" value="zf-C2H2"/>
    <property type="match status" value="1"/>
</dbReference>
<dbReference type="GO" id="GO:0008270">
    <property type="term" value="F:zinc ion binding"/>
    <property type="evidence" value="ECO:0007669"/>
    <property type="project" value="UniProtKB-KW"/>
</dbReference>
<dbReference type="PANTHER" id="PTHR24376">
    <property type="entry name" value="ZINC FINGER PROTEIN"/>
    <property type="match status" value="1"/>
</dbReference>
<evidence type="ECO:0000256" key="2">
    <source>
        <dbReference type="ARBA" id="ARBA00022723"/>
    </source>
</evidence>
<dbReference type="Gene3D" id="3.30.160.60">
    <property type="entry name" value="Classic Zinc Finger"/>
    <property type="match status" value="3"/>
</dbReference>
<evidence type="ECO:0000256" key="5">
    <source>
        <dbReference type="ARBA" id="ARBA00022833"/>
    </source>
</evidence>
<dbReference type="InterPro" id="IPR013087">
    <property type="entry name" value="Znf_C2H2_type"/>
</dbReference>